<protein>
    <submittedName>
        <fullName evidence="2">4954_t:CDS:1</fullName>
    </submittedName>
</protein>
<reference evidence="2" key="1">
    <citation type="submission" date="2022-08" db="EMBL/GenBank/DDBJ databases">
        <authorList>
            <person name="Kallberg Y."/>
            <person name="Tangrot J."/>
            <person name="Rosling A."/>
        </authorList>
    </citation>
    <scope>NUCLEOTIDE SEQUENCE</scope>
    <source>
        <strain evidence="2">Wild A</strain>
    </source>
</reference>
<comment type="caution">
    <text evidence="2">The sequence shown here is derived from an EMBL/GenBank/DDBJ whole genome shotgun (WGS) entry which is preliminary data.</text>
</comment>
<sequence>MLVLKVLYLKTFLYPTNATITTTIERTEKKVNSYALEIKKSEFLGERVSEAVNASFRMSGTIFRLLEFHSGVDRQFGSNYEKQKFESLGKADRLDENGNVVPMTDVDIDALKCYLQKENYNIISVVEEEHSLLVNTIGSLKVDGYGLASTIETKPLSGYIPSKILRM</sequence>
<gene>
    <name evidence="2" type="ORF">FWILDA_LOCUS16157</name>
</gene>
<accession>A0A9W4T6H1</accession>
<feature type="signal peptide" evidence="1">
    <location>
        <begin position="1"/>
        <end position="18"/>
    </location>
</feature>
<name>A0A9W4T6H1_9GLOM</name>
<organism evidence="2 3">
    <name type="scientific">Funneliformis geosporum</name>
    <dbReference type="NCBI Taxonomy" id="1117311"/>
    <lineage>
        <taxon>Eukaryota</taxon>
        <taxon>Fungi</taxon>
        <taxon>Fungi incertae sedis</taxon>
        <taxon>Mucoromycota</taxon>
        <taxon>Glomeromycotina</taxon>
        <taxon>Glomeromycetes</taxon>
        <taxon>Glomerales</taxon>
        <taxon>Glomeraceae</taxon>
        <taxon>Funneliformis</taxon>
    </lineage>
</organism>
<keyword evidence="1" id="KW-0732">Signal</keyword>
<dbReference type="EMBL" id="CAMKVN010009843">
    <property type="protein sequence ID" value="CAI2193602.1"/>
    <property type="molecule type" value="Genomic_DNA"/>
</dbReference>
<evidence type="ECO:0000313" key="2">
    <source>
        <dbReference type="EMBL" id="CAI2193602.1"/>
    </source>
</evidence>
<dbReference type="AlphaFoldDB" id="A0A9W4T6H1"/>
<dbReference type="Proteomes" id="UP001153678">
    <property type="component" value="Unassembled WGS sequence"/>
</dbReference>
<evidence type="ECO:0000256" key="1">
    <source>
        <dbReference type="SAM" id="SignalP"/>
    </source>
</evidence>
<keyword evidence="3" id="KW-1185">Reference proteome</keyword>
<feature type="chain" id="PRO_5040739662" evidence="1">
    <location>
        <begin position="19"/>
        <end position="167"/>
    </location>
</feature>
<feature type="non-terminal residue" evidence="2">
    <location>
        <position position="167"/>
    </location>
</feature>
<evidence type="ECO:0000313" key="3">
    <source>
        <dbReference type="Proteomes" id="UP001153678"/>
    </source>
</evidence>
<proteinExistence type="predicted"/>